<dbReference type="AlphaFoldDB" id="A0A8T2T2W4"/>
<evidence type="ECO:0000256" key="9">
    <source>
        <dbReference type="ARBA" id="ARBA00024486"/>
    </source>
</evidence>
<comment type="catalytic activity">
    <reaction evidence="19">
        <text>O(6)-methyl-dGTP + H2O = O(6)-methyl-dGMP + diphosphate + H(+)</text>
        <dbReference type="Rhea" id="RHEA:67600"/>
        <dbReference type="ChEBI" id="CHEBI:15377"/>
        <dbReference type="ChEBI" id="CHEBI:15378"/>
        <dbReference type="ChEBI" id="CHEBI:33019"/>
        <dbReference type="ChEBI" id="CHEBI:169974"/>
        <dbReference type="ChEBI" id="CHEBI:169975"/>
    </reaction>
    <physiologicalReaction direction="left-to-right" evidence="19">
        <dbReference type="Rhea" id="RHEA:67601"/>
    </physiologicalReaction>
</comment>
<dbReference type="PANTHER" id="PTHR43758">
    <property type="entry name" value="7,8-DIHYDRO-8-OXOGUANINE TRIPHOSPHATASE"/>
    <property type="match status" value="1"/>
</dbReference>
<dbReference type="GO" id="GO:0008413">
    <property type="term" value="F:8-oxo-7,8-dihydroguanosine triphosphate pyrophosphatase activity"/>
    <property type="evidence" value="ECO:0007669"/>
    <property type="project" value="InterPro"/>
</dbReference>
<evidence type="ECO:0000313" key="23">
    <source>
        <dbReference type="EMBL" id="KAH7404835.1"/>
    </source>
</evidence>
<comment type="subunit">
    <text evidence="3">Monomer.</text>
</comment>
<reference evidence="23" key="1">
    <citation type="submission" date="2021-08" db="EMBL/GenBank/DDBJ databases">
        <title>WGS assembly of Ceratopteris richardii.</title>
        <authorList>
            <person name="Marchant D.B."/>
            <person name="Chen G."/>
            <person name="Jenkins J."/>
            <person name="Shu S."/>
            <person name="Leebens-Mack J."/>
            <person name="Grimwood J."/>
            <person name="Schmutz J."/>
            <person name="Soltis P."/>
            <person name="Soltis D."/>
            <person name="Chen Z.-H."/>
        </authorList>
    </citation>
    <scope>NUCLEOTIDE SEQUENCE</scope>
    <source>
        <strain evidence="23">Whitten #5841</strain>
        <tissue evidence="23">Leaf</tissue>
    </source>
</reference>
<evidence type="ECO:0000256" key="5">
    <source>
        <dbReference type="ARBA" id="ARBA00022801"/>
    </source>
</evidence>
<evidence type="ECO:0000256" key="4">
    <source>
        <dbReference type="ARBA" id="ARBA00022723"/>
    </source>
</evidence>
<keyword evidence="6" id="KW-0460">Magnesium</keyword>
<dbReference type="GO" id="GO:0005737">
    <property type="term" value="C:cytoplasm"/>
    <property type="evidence" value="ECO:0007669"/>
    <property type="project" value="TreeGrafter"/>
</dbReference>
<dbReference type="InterPro" id="IPR003563">
    <property type="entry name" value="8ODP"/>
</dbReference>
<evidence type="ECO:0000256" key="18">
    <source>
        <dbReference type="ARBA" id="ARBA00048002"/>
    </source>
</evidence>
<evidence type="ECO:0000256" key="20">
    <source>
        <dbReference type="ARBA" id="ARBA00049032"/>
    </source>
</evidence>
<dbReference type="PROSITE" id="PS51462">
    <property type="entry name" value="NUDIX"/>
    <property type="match status" value="1"/>
</dbReference>
<evidence type="ECO:0000256" key="16">
    <source>
        <dbReference type="ARBA" id="ARBA00031927"/>
    </source>
</evidence>
<comment type="caution">
    <text evidence="23">The sequence shown here is derived from an EMBL/GenBank/DDBJ whole genome shotgun (WGS) entry which is preliminary data.</text>
</comment>
<evidence type="ECO:0000256" key="15">
    <source>
        <dbReference type="ARBA" id="ARBA00030682"/>
    </source>
</evidence>
<comment type="similarity">
    <text evidence="2">Belongs to the Nudix hydrolase family.</text>
</comment>
<evidence type="ECO:0000259" key="22">
    <source>
        <dbReference type="PROSITE" id="PS51462"/>
    </source>
</evidence>
<gene>
    <name evidence="23" type="ORF">KP509_15G045700</name>
</gene>
<dbReference type="GO" id="GO:0046872">
    <property type="term" value="F:metal ion binding"/>
    <property type="evidence" value="ECO:0007669"/>
    <property type="project" value="UniProtKB-KW"/>
</dbReference>
<comment type="function">
    <text evidence="21">Oxidized purine nucleoside triphosphate hydrolase which is a prominent sanitizer of the oxidized nucleotide pool. Catalyzes the hydrolysis of 2-oxo-dATP (2-hydroxy-dATP) into 2-oxo-dAMP. Also has a significant hydrolase activity toward 2-oxo-ATP, 8-oxo-dGTP and 8-oxo-dATP. Through the hydrolysis of oxidized purine nucleoside triphosphates, prevents their incorporation into DNA and the subsequent transversions A:T to C:G and G:C to T:A. Also catalyzes the hydrolysis of methylated purine nucleoside triphosphate preventing their integration into DNA. Through this antimutagenic activity protects cells from oxidative stress.</text>
</comment>
<evidence type="ECO:0000256" key="19">
    <source>
        <dbReference type="ARBA" id="ARBA00048894"/>
    </source>
</evidence>
<name>A0A8T2T2W4_CERRI</name>
<comment type="catalytic activity">
    <reaction evidence="10">
        <text>2-oxo-ATP + H2O = 2-oxo-AMP + diphosphate + H(+)</text>
        <dbReference type="Rhea" id="RHEA:67392"/>
        <dbReference type="ChEBI" id="CHEBI:15377"/>
        <dbReference type="ChEBI" id="CHEBI:15378"/>
        <dbReference type="ChEBI" id="CHEBI:33019"/>
        <dbReference type="ChEBI" id="CHEBI:71395"/>
        <dbReference type="ChEBI" id="CHEBI:172878"/>
    </reaction>
    <physiologicalReaction direction="left-to-right" evidence="10">
        <dbReference type="Rhea" id="RHEA:67393"/>
    </physiologicalReaction>
</comment>
<evidence type="ECO:0000313" key="24">
    <source>
        <dbReference type="Proteomes" id="UP000825935"/>
    </source>
</evidence>
<comment type="catalytic activity">
    <reaction evidence="7">
        <text>8-oxo-dATP + H2O = 8-oxo-dAMP + diphosphate + H(+)</text>
        <dbReference type="Rhea" id="RHEA:65396"/>
        <dbReference type="ChEBI" id="CHEBI:15377"/>
        <dbReference type="ChEBI" id="CHEBI:15378"/>
        <dbReference type="ChEBI" id="CHEBI:33019"/>
        <dbReference type="ChEBI" id="CHEBI:71361"/>
        <dbReference type="ChEBI" id="CHEBI:172871"/>
    </reaction>
    <physiologicalReaction direction="left-to-right" evidence="7">
        <dbReference type="Rhea" id="RHEA:65397"/>
    </physiologicalReaction>
</comment>
<comment type="catalytic activity">
    <reaction evidence="9">
        <text>8-oxo-dGTP + H2O = 8-oxo-dGMP + diphosphate + H(+)</text>
        <dbReference type="Rhea" id="RHEA:31575"/>
        <dbReference type="ChEBI" id="CHEBI:15377"/>
        <dbReference type="ChEBI" id="CHEBI:15378"/>
        <dbReference type="ChEBI" id="CHEBI:33019"/>
        <dbReference type="ChEBI" id="CHEBI:63224"/>
        <dbReference type="ChEBI" id="CHEBI:77896"/>
    </reaction>
    <physiologicalReaction direction="left-to-right" evidence="9">
        <dbReference type="Rhea" id="RHEA:31576"/>
    </physiologicalReaction>
</comment>
<keyword evidence="4" id="KW-0479">Metal-binding</keyword>
<evidence type="ECO:0000256" key="1">
    <source>
        <dbReference type="ARBA" id="ARBA00001946"/>
    </source>
</evidence>
<dbReference type="Pfam" id="PF00293">
    <property type="entry name" value="NUDIX"/>
    <property type="match status" value="1"/>
</dbReference>
<evidence type="ECO:0000256" key="2">
    <source>
        <dbReference type="ARBA" id="ARBA00005582"/>
    </source>
</evidence>
<feature type="domain" description="Nudix hydrolase" evidence="22">
    <location>
        <begin position="7"/>
        <end position="133"/>
    </location>
</feature>
<dbReference type="EMBL" id="CM035420">
    <property type="protein sequence ID" value="KAH7404835.1"/>
    <property type="molecule type" value="Genomic_DNA"/>
</dbReference>
<dbReference type="GO" id="GO:0042262">
    <property type="term" value="P:DNA protection"/>
    <property type="evidence" value="ECO:0007669"/>
    <property type="project" value="InterPro"/>
</dbReference>
<dbReference type="Gene3D" id="3.90.79.10">
    <property type="entry name" value="Nucleoside Triphosphate Pyrophosphohydrolase"/>
    <property type="match status" value="1"/>
</dbReference>
<organism evidence="23 24">
    <name type="scientific">Ceratopteris richardii</name>
    <name type="common">Triangle waterfern</name>
    <dbReference type="NCBI Taxonomy" id="49495"/>
    <lineage>
        <taxon>Eukaryota</taxon>
        <taxon>Viridiplantae</taxon>
        <taxon>Streptophyta</taxon>
        <taxon>Embryophyta</taxon>
        <taxon>Tracheophyta</taxon>
        <taxon>Polypodiopsida</taxon>
        <taxon>Polypodiidae</taxon>
        <taxon>Polypodiales</taxon>
        <taxon>Pteridineae</taxon>
        <taxon>Pteridaceae</taxon>
        <taxon>Parkerioideae</taxon>
        <taxon>Ceratopteris</taxon>
    </lineage>
</organism>
<comment type="catalytic activity">
    <reaction evidence="8">
        <text>2-oxo-dATP + H2O = 2-oxo-dAMP + diphosphate + H(+)</text>
        <dbReference type="Rhea" id="RHEA:31583"/>
        <dbReference type="ChEBI" id="CHEBI:15377"/>
        <dbReference type="ChEBI" id="CHEBI:15378"/>
        <dbReference type="ChEBI" id="CHEBI:33019"/>
        <dbReference type="ChEBI" id="CHEBI:63212"/>
        <dbReference type="ChEBI" id="CHEBI:77897"/>
        <dbReference type="EC" id="3.6.1.56"/>
    </reaction>
    <physiologicalReaction direction="left-to-right" evidence="8">
        <dbReference type="Rhea" id="RHEA:31584"/>
    </physiologicalReaction>
</comment>
<dbReference type="PRINTS" id="PR01403">
    <property type="entry name" value="8OXTPHPHTASE"/>
</dbReference>
<comment type="catalytic activity">
    <reaction evidence="18">
        <text>N(6)-methyl-ATP + H2O = N(6)-methyl-AMP + diphosphate + H(+)</text>
        <dbReference type="Rhea" id="RHEA:67608"/>
        <dbReference type="ChEBI" id="CHEBI:15377"/>
        <dbReference type="ChEBI" id="CHEBI:15378"/>
        <dbReference type="ChEBI" id="CHEBI:33019"/>
        <dbReference type="ChEBI" id="CHEBI:144842"/>
        <dbReference type="ChEBI" id="CHEBI:172873"/>
    </reaction>
    <physiologicalReaction direction="left-to-right" evidence="18">
        <dbReference type="Rhea" id="RHEA:67609"/>
    </physiologicalReaction>
</comment>
<proteinExistence type="inferred from homology"/>
<keyword evidence="5" id="KW-0378">Hydrolase</keyword>
<dbReference type="Proteomes" id="UP000825935">
    <property type="component" value="Chromosome 15"/>
</dbReference>
<dbReference type="EC" id="3.6.1.56" evidence="11"/>
<protein>
    <recommendedName>
        <fullName evidence="12">Oxidized purine nucleoside triphosphate hydrolase</fullName>
        <ecNumber evidence="11">3.6.1.56</ecNumber>
    </recommendedName>
    <alternativeName>
        <fullName evidence="16">2-hydroxy-dATP diphosphatase</fullName>
    </alternativeName>
    <alternativeName>
        <fullName evidence="15">7,8-dihydro-8-oxoguanine triphosphatase</fullName>
    </alternativeName>
    <alternativeName>
        <fullName evidence="14">8-oxo-dGTPase</fullName>
    </alternativeName>
    <alternativeName>
        <fullName evidence="17">Methylated purine nucleoside triphosphate hydrolase</fullName>
    </alternativeName>
    <alternativeName>
        <fullName evidence="13">Nucleoside diphosphate-linked moiety X motif 1</fullName>
    </alternativeName>
</protein>
<evidence type="ECO:0000256" key="21">
    <source>
        <dbReference type="ARBA" id="ARBA00053094"/>
    </source>
</evidence>
<dbReference type="OrthoDB" id="408303at2759"/>
<evidence type="ECO:0000256" key="12">
    <source>
        <dbReference type="ARBA" id="ARBA00026218"/>
    </source>
</evidence>
<evidence type="ECO:0000256" key="10">
    <source>
        <dbReference type="ARBA" id="ARBA00024596"/>
    </source>
</evidence>
<keyword evidence="24" id="KW-1185">Reference proteome</keyword>
<evidence type="ECO:0000256" key="14">
    <source>
        <dbReference type="ARBA" id="ARBA00030634"/>
    </source>
</evidence>
<evidence type="ECO:0000256" key="8">
    <source>
        <dbReference type="ARBA" id="ARBA00024459"/>
    </source>
</evidence>
<evidence type="ECO:0000256" key="3">
    <source>
        <dbReference type="ARBA" id="ARBA00011245"/>
    </source>
</evidence>
<dbReference type="OMA" id="MIEATLC"/>
<evidence type="ECO:0000256" key="13">
    <source>
        <dbReference type="ARBA" id="ARBA00029673"/>
    </source>
</evidence>
<evidence type="ECO:0000256" key="17">
    <source>
        <dbReference type="ARBA" id="ARBA00032071"/>
    </source>
</evidence>
<dbReference type="InterPro" id="IPR000086">
    <property type="entry name" value="NUDIX_hydrolase_dom"/>
</dbReference>
<dbReference type="PANTHER" id="PTHR43758:SF2">
    <property type="entry name" value="OXIDIZED PURINE NUCLEOSIDE TRIPHOSPHATE HYDROLASE"/>
    <property type="match status" value="1"/>
</dbReference>
<evidence type="ECO:0000256" key="11">
    <source>
        <dbReference type="ARBA" id="ARBA00026103"/>
    </source>
</evidence>
<comment type="catalytic activity">
    <reaction evidence="20">
        <text>N(6)-methyl-dATP + H2O = N(6)-methyl-dAMP + diphosphate + H(+)</text>
        <dbReference type="Rhea" id="RHEA:67604"/>
        <dbReference type="ChEBI" id="CHEBI:15377"/>
        <dbReference type="ChEBI" id="CHEBI:15378"/>
        <dbReference type="ChEBI" id="CHEBI:33019"/>
        <dbReference type="ChEBI" id="CHEBI:169976"/>
        <dbReference type="ChEBI" id="CHEBI:172872"/>
    </reaction>
    <physiologicalReaction direction="left-to-right" evidence="20">
        <dbReference type="Rhea" id="RHEA:67605"/>
    </physiologicalReaction>
</comment>
<comment type="cofactor">
    <cofactor evidence="1">
        <name>Mg(2+)</name>
        <dbReference type="ChEBI" id="CHEBI:18420"/>
    </cofactor>
</comment>
<dbReference type="CDD" id="cd03427">
    <property type="entry name" value="NUDIX_MTH1_Nudt1"/>
    <property type="match status" value="1"/>
</dbReference>
<sequence length="160" mass="18559">MEHTLVAKKLLTLAIVNREGRVLLGLKKRGFGEGYYNGFGGKVEVGETVEAAARRELQEEAVIIAGNIKKQGLLTFHFDDKPQPWEVHVFNVLDYNGEPCETDEMSPQWFSHDQIPFDKMWKDDEIWYPHFLAGHLFQGEFFFRNTHHLDSYNFDVVSKL</sequence>
<accession>A0A8T2T2W4</accession>
<evidence type="ECO:0000256" key="7">
    <source>
        <dbReference type="ARBA" id="ARBA00024448"/>
    </source>
</evidence>
<dbReference type="SUPFAM" id="SSF55811">
    <property type="entry name" value="Nudix"/>
    <property type="match status" value="1"/>
</dbReference>
<evidence type="ECO:0000256" key="6">
    <source>
        <dbReference type="ARBA" id="ARBA00022842"/>
    </source>
</evidence>
<dbReference type="InterPro" id="IPR015797">
    <property type="entry name" value="NUDIX_hydrolase-like_dom_sf"/>
</dbReference>
<dbReference type="GO" id="GO:0008828">
    <property type="term" value="F:dATP diphosphatase activity"/>
    <property type="evidence" value="ECO:0007669"/>
    <property type="project" value="UniProtKB-EC"/>
</dbReference>